<evidence type="ECO:0000256" key="6">
    <source>
        <dbReference type="SAM" id="MobiDB-lite"/>
    </source>
</evidence>
<sequence>MLVVSEGKEMSSSKAGSMDTHGDAERAERVDVAPTHFSQRLANPAPLAMGGFATSLLSVSLAMMGFRGVTNQTVFVGDLCFVACVALLISAQWEMVRGQTFSYTVLSAFALFYGGYGALMLPSLGIIESYGGYTPQYYNALGFFVLIWAVFNLFFLIASVAFNVVYICIFITIQLCLMLDSSSYFVLANGNLATSAALMKAAGVFGFLAGLLGFYTTGHYLCEDALPFDIPMGDTSWIVARWKKNKARR</sequence>
<reference evidence="8 9" key="1">
    <citation type="journal article" date="2024" name="Commun. Biol.">
        <title>Comparative genomic analysis of thermophilic fungi reveals convergent evolutionary adaptations and gene losses.</title>
        <authorList>
            <person name="Steindorff A.S."/>
            <person name="Aguilar-Pontes M.V."/>
            <person name="Robinson A.J."/>
            <person name="Andreopoulos B."/>
            <person name="LaButti K."/>
            <person name="Kuo A."/>
            <person name="Mondo S."/>
            <person name="Riley R."/>
            <person name="Otillar R."/>
            <person name="Haridas S."/>
            <person name="Lipzen A."/>
            <person name="Grimwood J."/>
            <person name="Schmutz J."/>
            <person name="Clum A."/>
            <person name="Reid I.D."/>
            <person name="Moisan M.C."/>
            <person name="Butler G."/>
            <person name="Nguyen T.T.M."/>
            <person name="Dewar K."/>
            <person name="Conant G."/>
            <person name="Drula E."/>
            <person name="Henrissat B."/>
            <person name="Hansel C."/>
            <person name="Singer S."/>
            <person name="Hutchinson M.I."/>
            <person name="de Vries R.P."/>
            <person name="Natvig D.O."/>
            <person name="Powell A.J."/>
            <person name="Tsang A."/>
            <person name="Grigoriev I.V."/>
        </authorList>
    </citation>
    <scope>NUCLEOTIDE SEQUENCE [LARGE SCALE GENOMIC DNA]</scope>
    <source>
        <strain evidence="8 9">ATCC 24622</strain>
    </source>
</reference>
<evidence type="ECO:0000256" key="7">
    <source>
        <dbReference type="SAM" id="Phobius"/>
    </source>
</evidence>
<feature type="transmembrane region" description="Helical" evidence="7">
    <location>
        <begin position="192"/>
        <end position="215"/>
    </location>
</feature>
<evidence type="ECO:0000313" key="8">
    <source>
        <dbReference type="EMBL" id="KAL1874763.1"/>
    </source>
</evidence>
<evidence type="ECO:0000256" key="2">
    <source>
        <dbReference type="ARBA" id="ARBA00005587"/>
    </source>
</evidence>
<feature type="transmembrane region" description="Helical" evidence="7">
    <location>
        <begin position="103"/>
        <end position="125"/>
    </location>
</feature>
<dbReference type="Proteomes" id="UP001586593">
    <property type="component" value="Unassembled WGS sequence"/>
</dbReference>
<feature type="transmembrane region" description="Helical" evidence="7">
    <location>
        <begin position="72"/>
        <end position="91"/>
    </location>
</feature>
<comment type="similarity">
    <text evidence="2">Belongs to the acetate uptake transporter (AceTr) (TC 2.A.96) family.</text>
</comment>
<dbReference type="PANTHER" id="PTHR31123">
    <property type="entry name" value="ACCUMULATION OF DYADS PROTEIN 2-RELATED"/>
    <property type="match status" value="1"/>
</dbReference>
<keyword evidence="4 7" id="KW-1133">Transmembrane helix</keyword>
<dbReference type="InterPro" id="IPR000791">
    <property type="entry name" value="Gpr1/Fun34/SatP-like"/>
</dbReference>
<accession>A0ABR3XFQ2</accession>
<feature type="transmembrane region" description="Helical" evidence="7">
    <location>
        <begin position="47"/>
        <end position="66"/>
    </location>
</feature>
<protein>
    <submittedName>
        <fullName evidence="8">Uncharacterized protein</fullName>
    </submittedName>
</protein>
<proteinExistence type="inferred from homology"/>
<comment type="subcellular location">
    <subcellularLocation>
        <location evidence="1">Membrane</location>
        <topology evidence="1">Multi-pass membrane protein</topology>
    </subcellularLocation>
</comment>
<evidence type="ECO:0000256" key="3">
    <source>
        <dbReference type="ARBA" id="ARBA00022692"/>
    </source>
</evidence>
<evidence type="ECO:0000256" key="1">
    <source>
        <dbReference type="ARBA" id="ARBA00004141"/>
    </source>
</evidence>
<dbReference type="PANTHER" id="PTHR31123:SF7">
    <property type="entry name" value="MARVEL DOMAIN-CONTAINING PROTEIN"/>
    <property type="match status" value="1"/>
</dbReference>
<feature type="transmembrane region" description="Helical" evidence="7">
    <location>
        <begin position="137"/>
        <end position="157"/>
    </location>
</feature>
<gene>
    <name evidence="8" type="ORF">VTK73DRAFT_182</name>
</gene>
<dbReference type="InterPro" id="IPR051633">
    <property type="entry name" value="AceTr"/>
</dbReference>
<evidence type="ECO:0000313" key="9">
    <source>
        <dbReference type="Proteomes" id="UP001586593"/>
    </source>
</evidence>
<keyword evidence="3 7" id="KW-0812">Transmembrane</keyword>
<feature type="compositionally biased region" description="Basic and acidic residues" evidence="6">
    <location>
        <begin position="1"/>
        <end position="11"/>
    </location>
</feature>
<organism evidence="8 9">
    <name type="scientific">Phialemonium thermophilum</name>
    <dbReference type="NCBI Taxonomy" id="223376"/>
    <lineage>
        <taxon>Eukaryota</taxon>
        <taxon>Fungi</taxon>
        <taxon>Dikarya</taxon>
        <taxon>Ascomycota</taxon>
        <taxon>Pezizomycotina</taxon>
        <taxon>Sordariomycetes</taxon>
        <taxon>Sordariomycetidae</taxon>
        <taxon>Cephalothecales</taxon>
        <taxon>Cephalothecaceae</taxon>
        <taxon>Phialemonium</taxon>
    </lineage>
</organism>
<dbReference type="EMBL" id="JAZHXJ010000101">
    <property type="protein sequence ID" value="KAL1874763.1"/>
    <property type="molecule type" value="Genomic_DNA"/>
</dbReference>
<dbReference type="Pfam" id="PF01184">
    <property type="entry name" value="Gpr1_Fun34_YaaH"/>
    <property type="match status" value="1"/>
</dbReference>
<name>A0ABR3XFQ2_9PEZI</name>
<keyword evidence="5 7" id="KW-0472">Membrane</keyword>
<comment type="caution">
    <text evidence="8">The sequence shown here is derived from an EMBL/GenBank/DDBJ whole genome shotgun (WGS) entry which is preliminary data.</text>
</comment>
<feature type="region of interest" description="Disordered" evidence="6">
    <location>
        <begin position="1"/>
        <end position="25"/>
    </location>
</feature>
<keyword evidence="9" id="KW-1185">Reference proteome</keyword>
<evidence type="ECO:0000256" key="5">
    <source>
        <dbReference type="ARBA" id="ARBA00023136"/>
    </source>
</evidence>
<evidence type="ECO:0000256" key="4">
    <source>
        <dbReference type="ARBA" id="ARBA00022989"/>
    </source>
</evidence>